<evidence type="ECO:0000259" key="2">
    <source>
        <dbReference type="Pfam" id="PF13751"/>
    </source>
</evidence>
<evidence type="ECO:0000259" key="1">
    <source>
        <dbReference type="Pfam" id="PF05598"/>
    </source>
</evidence>
<proteinExistence type="predicted"/>
<gene>
    <name evidence="3" type="ORF">HH800_27890</name>
</gene>
<evidence type="ECO:0000313" key="3">
    <source>
        <dbReference type="EMBL" id="QJR06062.1"/>
    </source>
</evidence>
<organism evidence="3 4">
    <name type="scientific">Sphingobium yanoikuyae</name>
    <name type="common">Sphingomonas yanoikuyae</name>
    <dbReference type="NCBI Taxonomy" id="13690"/>
    <lineage>
        <taxon>Bacteria</taxon>
        <taxon>Pseudomonadati</taxon>
        <taxon>Pseudomonadota</taxon>
        <taxon>Alphaproteobacteria</taxon>
        <taxon>Sphingomonadales</taxon>
        <taxon>Sphingomonadaceae</taxon>
        <taxon>Sphingobium</taxon>
    </lineage>
</organism>
<dbReference type="PANTHER" id="PTHR33408:SF2">
    <property type="entry name" value="TRANSPOSASE DDE DOMAIN-CONTAINING PROTEIN"/>
    <property type="match status" value="1"/>
</dbReference>
<evidence type="ECO:0000313" key="4">
    <source>
        <dbReference type="Proteomes" id="UP000502611"/>
    </source>
</evidence>
<keyword evidence="3" id="KW-0614">Plasmid</keyword>
<accession>A0A6M4GFI6</accession>
<feature type="domain" description="Transposase InsH N-terminal" evidence="1">
    <location>
        <begin position="17"/>
        <end position="111"/>
    </location>
</feature>
<dbReference type="PANTHER" id="PTHR33408">
    <property type="entry name" value="TRANSPOSASE"/>
    <property type="match status" value="1"/>
</dbReference>
<name>A0A6M4GFI6_SPHYA</name>
<protein>
    <submittedName>
        <fullName evidence="3">Transposase</fullName>
    </submittedName>
</protein>
<dbReference type="Pfam" id="PF13751">
    <property type="entry name" value="DDE_Tnp_1_6"/>
    <property type="match status" value="1"/>
</dbReference>
<reference evidence="3 4" key="1">
    <citation type="submission" date="2020-04" db="EMBL/GenBank/DDBJ databases">
        <title>The Whole Genome Analysis of High salt-tolerant Sphingobium yanoikuyae YC-XJ2 with Aryl organophosphorus flame retardants (aryl-OPFRs)-degrading capacity and characteristics of Related phosphotriesterase.</title>
        <authorList>
            <person name="Li X."/>
        </authorList>
    </citation>
    <scope>NUCLEOTIDE SEQUENCE [LARGE SCALE GENOMIC DNA]</scope>
    <source>
        <strain evidence="3 4">YC-XJ2</strain>
        <plasmid evidence="4">p-b-sy</plasmid>
    </source>
</reference>
<geneLocation type="plasmid" evidence="4">
    <name>p-b-sy</name>
</geneLocation>
<dbReference type="EMBL" id="CP053023">
    <property type="protein sequence ID" value="QJR06062.1"/>
    <property type="molecule type" value="Genomic_DNA"/>
</dbReference>
<sequence length="474" mass="52792">MMGAQHQGGRAASWRALGAMLPKDHVLRRIDRLLDMSELRAALASHYSARGRPSVAPDLLIRMALIGRLYGITSERRLCEEVRFNLAYRWFCRLPLDASVPNHSTFSKNRHGRFRDANVFRLLFEQTVRRCVAAGLVARKDAAIDASFIAADASWQRKMGDGDIAGVRLTRPVREWLADEAIAPAQEHGAPRGKPAAISRTDPGAAWSARTARGRFGYAFNVLIDTPGGVAVEVEASPARFAAEVDAARIMLARAGDCFDYQPKRVAADTAYGSGAFLAFVNDRGSVPHIPVMERSEQTNGKFPREAFSYDSERDHYVCPAGKLLRYRGTHRQVGCLRYSASTLDCQNCRLKRQCTSANNRSVTHSEHEDVRDLVRSEMQTPLFQRSMRLRRGVERLFADAKGKRGLTRLHLRGLRGAEEEFLLGAAVSNLVLLARPTNQPARKRFPPPASERINHMAEVSRGRFEQAKAAAIF</sequence>
<dbReference type="InterPro" id="IPR025668">
    <property type="entry name" value="Tnp_DDE_dom"/>
</dbReference>
<dbReference type="InterPro" id="IPR008490">
    <property type="entry name" value="Transposase_InsH_N"/>
</dbReference>
<feature type="domain" description="Transposase DDE" evidence="2">
    <location>
        <begin position="318"/>
        <end position="432"/>
    </location>
</feature>
<dbReference type="Pfam" id="PF05598">
    <property type="entry name" value="DUF772"/>
    <property type="match status" value="1"/>
</dbReference>
<dbReference type="AlphaFoldDB" id="A0A6M4GFI6"/>
<dbReference type="Proteomes" id="UP000502611">
    <property type="component" value="Plasmid p-B-Sy"/>
</dbReference>